<protein>
    <submittedName>
        <fullName evidence="2">Uncharacterized protein</fullName>
    </submittedName>
</protein>
<reference evidence="2 3" key="1">
    <citation type="submission" date="2019-02" db="EMBL/GenBank/DDBJ databases">
        <title>Planctomycetal bacteria perform biofilm scaping via a novel small molecule.</title>
        <authorList>
            <person name="Jeske O."/>
            <person name="Boedeker C."/>
            <person name="Wiegand S."/>
            <person name="Breitling P."/>
            <person name="Kallscheuer N."/>
            <person name="Jogler M."/>
            <person name="Rohde M."/>
            <person name="Petersen J."/>
            <person name="Medema M.H."/>
            <person name="Surup F."/>
            <person name="Jogler C."/>
        </authorList>
    </citation>
    <scope>NUCLEOTIDE SEQUENCE [LARGE SCALE GENOMIC DNA]</scope>
    <source>
        <strain evidence="2 3">Mal15</strain>
    </source>
</reference>
<evidence type="ECO:0000313" key="3">
    <source>
        <dbReference type="Proteomes" id="UP000321353"/>
    </source>
</evidence>
<sequence length="337" mass="38649" precursor="true">MLNRAFTSYCMTFRPTGVFIRLSRTATFLMAAALSLNAIAQEKESVSDDDVDEVASIFSGYALNLQSLESYDLLIEMDKSWVSDQAPVSQTLTYVRLMIDRERQQYLSVERATTQGWVRPGKEVETQRSDRLAGAISLDGDAALRLRPDLRFSSLSLEQSFSNMQDTPDIQNIGLFRFPAGFRAQKDEKRSAERKRLLANINKIDLGDRQFKVEFQVTDSRHRILLFDRTNMVPRSSTEWFTPQSGEPVISWKESYFFSLHQGIRLPDKIVQERIQSKEINSKKVFGTSILIADFHWLRVNETLDDKYFTKKTLGDANLLLKLSSPTEESEQSKSQQ</sequence>
<organism evidence="2 3">
    <name type="scientific">Stieleria maiorica</name>
    <dbReference type="NCBI Taxonomy" id="2795974"/>
    <lineage>
        <taxon>Bacteria</taxon>
        <taxon>Pseudomonadati</taxon>
        <taxon>Planctomycetota</taxon>
        <taxon>Planctomycetia</taxon>
        <taxon>Pirellulales</taxon>
        <taxon>Pirellulaceae</taxon>
        <taxon>Stieleria</taxon>
    </lineage>
</organism>
<feature type="signal peptide" evidence="1">
    <location>
        <begin position="1"/>
        <end position="40"/>
    </location>
</feature>
<name>A0A5B9MK27_9BACT</name>
<proteinExistence type="predicted"/>
<feature type="chain" id="PRO_5023025405" evidence="1">
    <location>
        <begin position="41"/>
        <end position="337"/>
    </location>
</feature>
<keyword evidence="1" id="KW-0732">Signal</keyword>
<keyword evidence="3" id="KW-1185">Reference proteome</keyword>
<dbReference type="AlphaFoldDB" id="A0A5B9MK27"/>
<dbReference type="KEGG" id="smam:Mal15_40930"/>
<accession>A0A5B9MK27</accession>
<dbReference type="Proteomes" id="UP000321353">
    <property type="component" value="Chromosome"/>
</dbReference>
<evidence type="ECO:0000313" key="2">
    <source>
        <dbReference type="EMBL" id="QEG00025.1"/>
    </source>
</evidence>
<evidence type="ECO:0000256" key="1">
    <source>
        <dbReference type="SAM" id="SignalP"/>
    </source>
</evidence>
<dbReference type="EMBL" id="CP036264">
    <property type="protein sequence ID" value="QEG00025.1"/>
    <property type="molecule type" value="Genomic_DNA"/>
</dbReference>
<gene>
    <name evidence="2" type="ORF">Mal15_40930</name>
</gene>